<dbReference type="AlphaFoldDB" id="A0A6P8BLY1"/>
<protein>
    <submittedName>
        <fullName evidence="2">Uncharacterized protein</fullName>
    </submittedName>
</protein>
<evidence type="ECO:0000313" key="1">
    <source>
        <dbReference type="Proteomes" id="UP000515153"/>
    </source>
</evidence>
<dbReference type="KEGG" id="pgri:PgNI_01840"/>
<proteinExistence type="predicted"/>
<dbReference type="Proteomes" id="UP000515153">
    <property type="component" value="Unplaced"/>
</dbReference>
<keyword evidence="1" id="KW-1185">Reference proteome</keyword>
<dbReference type="RefSeq" id="XP_030988245.1">
    <property type="nucleotide sequence ID" value="XM_031121912.1"/>
</dbReference>
<reference evidence="2" key="1">
    <citation type="journal article" date="2019" name="Mol. Biol. Evol.">
        <title>Blast fungal genomes show frequent chromosomal changes, gene gains and losses, and effector gene turnover.</title>
        <authorList>
            <person name="Gomez Luciano L.B."/>
            <person name="Jason Tsai I."/>
            <person name="Chuma I."/>
            <person name="Tosa Y."/>
            <person name="Chen Y.H."/>
            <person name="Li J.Y."/>
            <person name="Li M.Y."/>
            <person name="Jade Lu M.Y."/>
            <person name="Nakayashiki H."/>
            <person name="Li W.H."/>
        </authorList>
    </citation>
    <scope>NUCLEOTIDE SEQUENCE</scope>
    <source>
        <strain evidence="2">NI907</strain>
    </source>
</reference>
<reference evidence="2" key="2">
    <citation type="submission" date="2019-10" db="EMBL/GenBank/DDBJ databases">
        <authorList>
            <consortium name="NCBI Genome Project"/>
        </authorList>
    </citation>
    <scope>NUCLEOTIDE SEQUENCE</scope>
    <source>
        <strain evidence="2">NI907</strain>
    </source>
</reference>
<evidence type="ECO:0000313" key="2">
    <source>
        <dbReference type="RefSeq" id="XP_030988245.1"/>
    </source>
</evidence>
<reference evidence="2" key="3">
    <citation type="submission" date="2025-08" db="UniProtKB">
        <authorList>
            <consortium name="RefSeq"/>
        </authorList>
    </citation>
    <scope>IDENTIFICATION</scope>
    <source>
        <strain evidence="2">NI907</strain>
    </source>
</reference>
<gene>
    <name evidence="2" type="ORF">PgNI_01840</name>
</gene>
<sequence>MSVVERPRAASRRAISAYRASASMVVVDFVGSRVDLGVGVVPESEKLDLGYVSVDPCTRCLPTDFTARVK</sequence>
<dbReference type="GeneID" id="41956824"/>
<name>A0A6P8BLY1_PYRGI</name>
<accession>A0A6P8BLY1</accession>
<organism evidence="1 2">
    <name type="scientific">Pyricularia grisea</name>
    <name type="common">Crabgrass-specific blast fungus</name>
    <name type="synonym">Magnaporthe grisea</name>
    <dbReference type="NCBI Taxonomy" id="148305"/>
    <lineage>
        <taxon>Eukaryota</taxon>
        <taxon>Fungi</taxon>
        <taxon>Dikarya</taxon>
        <taxon>Ascomycota</taxon>
        <taxon>Pezizomycotina</taxon>
        <taxon>Sordariomycetes</taxon>
        <taxon>Sordariomycetidae</taxon>
        <taxon>Magnaporthales</taxon>
        <taxon>Pyriculariaceae</taxon>
        <taxon>Pyricularia</taxon>
    </lineage>
</organism>